<keyword evidence="4" id="KW-0067">ATP-binding</keyword>
<evidence type="ECO:0000313" key="8">
    <source>
        <dbReference type="EMBL" id="QDV08114.1"/>
    </source>
</evidence>
<dbReference type="PIRSF" id="PIRSF036407">
    <property type="entry name" value="Selenphspht_syn"/>
    <property type="match status" value="1"/>
</dbReference>
<dbReference type="AlphaFoldDB" id="A0A518EVM0"/>
<evidence type="ECO:0000256" key="5">
    <source>
        <dbReference type="ARBA" id="ARBA00023266"/>
    </source>
</evidence>
<dbReference type="EC" id="2.7.9.3" evidence="8"/>
<dbReference type="NCBIfam" id="TIGR00476">
    <property type="entry name" value="selD"/>
    <property type="match status" value="1"/>
</dbReference>
<dbReference type="PANTHER" id="PTHR10256:SF0">
    <property type="entry name" value="INACTIVE SELENIDE, WATER DIKINASE-LIKE PROTEIN-RELATED"/>
    <property type="match status" value="1"/>
</dbReference>
<evidence type="ECO:0000256" key="1">
    <source>
        <dbReference type="ARBA" id="ARBA00022679"/>
    </source>
</evidence>
<dbReference type="InterPro" id="IPR036921">
    <property type="entry name" value="PurM-like_N_sf"/>
</dbReference>
<feature type="domain" description="PurM-like N-terminal" evidence="6">
    <location>
        <begin position="27"/>
        <end position="141"/>
    </location>
</feature>
<organism evidence="8 9">
    <name type="scientific">Saltatorellus ferox</name>
    <dbReference type="NCBI Taxonomy" id="2528018"/>
    <lineage>
        <taxon>Bacteria</taxon>
        <taxon>Pseudomonadati</taxon>
        <taxon>Planctomycetota</taxon>
        <taxon>Planctomycetia</taxon>
        <taxon>Planctomycetia incertae sedis</taxon>
        <taxon>Saltatorellus</taxon>
    </lineage>
</organism>
<dbReference type="GO" id="GO:0005524">
    <property type="term" value="F:ATP binding"/>
    <property type="evidence" value="ECO:0007669"/>
    <property type="project" value="UniProtKB-KW"/>
</dbReference>
<dbReference type="Gene3D" id="3.30.1330.10">
    <property type="entry name" value="PurM-like, N-terminal domain"/>
    <property type="match status" value="1"/>
</dbReference>
<dbReference type="InterPro" id="IPR016188">
    <property type="entry name" value="PurM-like_N"/>
</dbReference>
<dbReference type="Pfam" id="PF00586">
    <property type="entry name" value="AIRS"/>
    <property type="match status" value="1"/>
</dbReference>
<evidence type="ECO:0000256" key="2">
    <source>
        <dbReference type="ARBA" id="ARBA00022741"/>
    </source>
</evidence>
<name>A0A518EVM0_9BACT</name>
<dbReference type="GO" id="GO:0004756">
    <property type="term" value="F:selenide, water dikinase activity"/>
    <property type="evidence" value="ECO:0007669"/>
    <property type="project" value="UniProtKB-EC"/>
</dbReference>
<dbReference type="CDD" id="cd02195">
    <property type="entry name" value="SelD"/>
    <property type="match status" value="1"/>
</dbReference>
<evidence type="ECO:0000256" key="3">
    <source>
        <dbReference type="ARBA" id="ARBA00022777"/>
    </source>
</evidence>
<sequence length="333" mass="34563">MGQLTQVLRGMKQSDDPRLLVGPQTVDDAGVVVLGQNEGLPAGVEIALVQTVDYFPPVLDDAYLYGAVAAANSLSDVYAMGGKPVSALNIAGFPKGFDEEWVREIFQGGFDKIAEAGAVLAGGHTVESPEPQFGFAVTGVVQRAQLTANAGAKVGDVCYLTKPLGMGSMTTAGKFKKVSDEVMREAALQMATLNDRAAAAMNASGAHACTDITGFGLNGHARNIALASGVTIRLELGKLPIFPGARDLAAKGIVSGGTGRGKAALSDVIGIGPGLDQALVDIAYDAETSGGLLIVLPPERATRLEDELSRRDVPVHRVGEVVAKESDHLIELF</sequence>
<keyword evidence="9" id="KW-1185">Reference proteome</keyword>
<protein>
    <submittedName>
        <fullName evidence="8">Selenide, water dikinase</fullName>
        <ecNumber evidence="8">2.7.9.3</ecNumber>
    </submittedName>
</protein>
<dbReference type="Gene3D" id="3.90.650.10">
    <property type="entry name" value="PurM-like C-terminal domain"/>
    <property type="match status" value="1"/>
</dbReference>
<dbReference type="Pfam" id="PF02769">
    <property type="entry name" value="AIRS_C"/>
    <property type="match status" value="1"/>
</dbReference>
<dbReference type="SUPFAM" id="SSF56042">
    <property type="entry name" value="PurM C-terminal domain-like"/>
    <property type="match status" value="1"/>
</dbReference>
<dbReference type="Proteomes" id="UP000320390">
    <property type="component" value="Chromosome"/>
</dbReference>
<feature type="domain" description="PurM-like C-terminal" evidence="7">
    <location>
        <begin position="153"/>
        <end position="327"/>
    </location>
</feature>
<keyword evidence="3 8" id="KW-0418">Kinase</keyword>
<dbReference type="InterPro" id="IPR004536">
    <property type="entry name" value="SPS/SelD"/>
</dbReference>
<proteinExistence type="predicted"/>
<evidence type="ECO:0000313" key="9">
    <source>
        <dbReference type="Proteomes" id="UP000320390"/>
    </source>
</evidence>
<dbReference type="SUPFAM" id="SSF55326">
    <property type="entry name" value="PurM N-terminal domain-like"/>
    <property type="match status" value="1"/>
</dbReference>
<dbReference type="EMBL" id="CP036434">
    <property type="protein sequence ID" value="QDV08114.1"/>
    <property type="molecule type" value="Genomic_DNA"/>
</dbReference>
<dbReference type="PANTHER" id="PTHR10256">
    <property type="entry name" value="SELENIDE, WATER DIKINASE"/>
    <property type="match status" value="1"/>
</dbReference>
<evidence type="ECO:0000256" key="4">
    <source>
        <dbReference type="ARBA" id="ARBA00022840"/>
    </source>
</evidence>
<keyword evidence="2" id="KW-0547">Nucleotide-binding</keyword>
<dbReference type="GO" id="GO:0016260">
    <property type="term" value="P:selenocysteine biosynthetic process"/>
    <property type="evidence" value="ECO:0007669"/>
    <property type="project" value="TreeGrafter"/>
</dbReference>
<dbReference type="GO" id="GO:0005737">
    <property type="term" value="C:cytoplasm"/>
    <property type="evidence" value="ECO:0007669"/>
    <property type="project" value="TreeGrafter"/>
</dbReference>
<evidence type="ECO:0000259" key="7">
    <source>
        <dbReference type="Pfam" id="PF02769"/>
    </source>
</evidence>
<evidence type="ECO:0000259" key="6">
    <source>
        <dbReference type="Pfam" id="PF00586"/>
    </source>
</evidence>
<keyword evidence="5" id="KW-0711">Selenium</keyword>
<reference evidence="8 9" key="1">
    <citation type="submission" date="2019-02" db="EMBL/GenBank/DDBJ databases">
        <title>Deep-cultivation of Planctomycetes and their phenomic and genomic characterization uncovers novel biology.</title>
        <authorList>
            <person name="Wiegand S."/>
            <person name="Jogler M."/>
            <person name="Boedeker C."/>
            <person name="Pinto D."/>
            <person name="Vollmers J."/>
            <person name="Rivas-Marin E."/>
            <person name="Kohn T."/>
            <person name="Peeters S.H."/>
            <person name="Heuer A."/>
            <person name="Rast P."/>
            <person name="Oberbeckmann S."/>
            <person name="Bunk B."/>
            <person name="Jeske O."/>
            <person name="Meyerdierks A."/>
            <person name="Storesund J.E."/>
            <person name="Kallscheuer N."/>
            <person name="Luecker S."/>
            <person name="Lage O.M."/>
            <person name="Pohl T."/>
            <person name="Merkel B.J."/>
            <person name="Hornburger P."/>
            <person name="Mueller R.-W."/>
            <person name="Bruemmer F."/>
            <person name="Labrenz M."/>
            <person name="Spormann A.M."/>
            <person name="Op den Camp H."/>
            <person name="Overmann J."/>
            <person name="Amann R."/>
            <person name="Jetten M.S.M."/>
            <person name="Mascher T."/>
            <person name="Medema M.H."/>
            <person name="Devos D.P."/>
            <person name="Kaster A.-K."/>
            <person name="Ovreas L."/>
            <person name="Rohde M."/>
            <person name="Galperin M.Y."/>
            <person name="Jogler C."/>
        </authorList>
    </citation>
    <scope>NUCLEOTIDE SEQUENCE [LARGE SCALE GENOMIC DNA]</scope>
    <source>
        <strain evidence="8 9">Poly30</strain>
    </source>
</reference>
<dbReference type="InterPro" id="IPR010918">
    <property type="entry name" value="PurM-like_C_dom"/>
</dbReference>
<gene>
    <name evidence="8" type="primary">selD</name>
    <name evidence="8" type="ORF">Poly30_36500</name>
</gene>
<accession>A0A518EVM0</accession>
<keyword evidence="1 8" id="KW-0808">Transferase</keyword>
<dbReference type="InterPro" id="IPR036676">
    <property type="entry name" value="PurM-like_C_sf"/>
</dbReference>